<protein>
    <submittedName>
        <fullName evidence="1">Uncharacterized protein</fullName>
    </submittedName>
</protein>
<dbReference type="EMBL" id="AMCI01002690">
    <property type="protein sequence ID" value="EJX02084.1"/>
    <property type="molecule type" value="Genomic_DNA"/>
</dbReference>
<dbReference type="AlphaFoldDB" id="J9G5G0"/>
<sequence length="40" mass="4652">MREFLLLYKQYEQSLLAGNLCAVLVHCKVHLCIGRSVRFV</sequence>
<evidence type="ECO:0000313" key="1">
    <source>
        <dbReference type="EMBL" id="EJX02084.1"/>
    </source>
</evidence>
<gene>
    <name evidence="1" type="ORF">EVA_09810</name>
</gene>
<comment type="caution">
    <text evidence="1">The sequence shown here is derived from an EMBL/GenBank/DDBJ whole genome shotgun (WGS) entry which is preliminary data.</text>
</comment>
<accession>J9G5G0</accession>
<name>J9G5G0_9ZZZZ</name>
<proteinExistence type="predicted"/>
<reference evidence="1" key="1">
    <citation type="journal article" date="2012" name="PLoS ONE">
        <title>Gene sets for utilization of primary and secondary nutrition supplies in the distal gut of endangered iberian lynx.</title>
        <authorList>
            <person name="Alcaide M."/>
            <person name="Messina E."/>
            <person name="Richter M."/>
            <person name="Bargiela R."/>
            <person name="Peplies J."/>
            <person name="Huws S.A."/>
            <person name="Newbold C.J."/>
            <person name="Golyshin P.N."/>
            <person name="Simon M.A."/>
            <person name="Lopez G."/>
            <person name="Yakimov M.M."/>
            <person name="Ferrer M."/>
        </authorList>
    </citation>
    <scope>NUCLEOTIDE SEQUENCE</scope>
</reference>
<organism evidence="1">
    <name type="scientific">gut metagenome</name>
    <dbReference type="NCBI Taxonomy" id="749906"/>
    <lineage>
        <taxon>unclassified sequences</taxon>
        <taxon>metagenomes</taxon>
        <taxon>organismal metagenomes</taxon>
    </lineage>
</organism>